<protein>
    <submittedName>
        <fullName evidence="2">CAP family transcription factor</fullName>
    </submittedName>
</protein>
<accession>A0A059T2G3</accession>
<reference evidence="2" key="1">
    <citation type="submission" date="2013-05" db="EMBL/GenBank/DDBJ databases">
        <authorList>
            <person name="Mallo N."/>
            <person name="Lamas J."/>
            <person name="Leiro J.M."/>
        </authorList>
    </citation>
    <scope>NUCLEOTIDE SEQUENCE</scope>
</reference>
<dbReference type="PANTHER" id="PTHR45689:SF5">
    <property type="entry name" value="I[[H]] CHANNEL, ISOFORM E"/>
    <property type="match status" value="1"/>
</dbReference>
<evidence type="ECO:0000259" key="1">
    <source>
        <dbReference type="PROSITE" id="PS50042"/>
    </source>
</evidence>
<name>A0A059T2G3_9CILI</name>
<dbReference type="AlphaFoldDB" id="A0A059T2G3"/>
<dbReference type="EMBL" id="KF135295">
    <property type="protein sequence ID" value="AHH28244.1"/>
    <property type="molecule type" value="Genomic_DNA"/>
</dbReference>
<dbReference type="GO" id="GO:0098855">
    <property type="term" value="C:HCN channel complex"/>
    <property type="evidence" value="ECO:0007669"/>
    <property type="project" value="TreeGrafter"/>
</dbReference>
<dbReference type="InterPro" id="IPR018490">
    <property type="entry name" value="cNMP-bd_dom_sf"/>
</dbReference>
<proteinExistence type="predicted"/>
<dbReference type="CDD" id="cd00038">
    <property type="entry name" value="CAP_ED"/>
    <property type="match status" value="1"/>
</dbReference>
<organism evidence="2">
    <name type="scientific">Philasterides dicentrarchi</name>
    <dbReference type="NCBI Taxonomy" id="282688"/>
    <lineage>
        <taxon>Eukaryota</taxon>
        <taxon>Sar</taxon>
        <taxon>Alveolata</taxon>
        <taxon>Ciliophora</taxon>
        <taxon>Intramacronucleata</taxon>
        <taxon>Oligohymenophorea</taxon>
        <taxon>Scuticociliatia</taxon>
        <taxon>Philasterida</taxon>
        <taxon>Philasteridae</taxon>
        <taxon>Philasterides</taxon>
    </lineage>
</organism>
<dbReference type="InterPro" id="IPR000595">
    <property type="entry name" value="cNMP-bd_dom"/>
</dbReference>
<dbReference type="GO" id="GO:0003254">
    <property type="term" value="P:regulation of membrane depolarization"/>
    <property type="evidence" value="ECO:0007669"/>
    <property type="project" value="TreeGrafter"/>
</dbReference>
<dbReference type="PROSITE" id="PS50042">
    <property type="entry name" value="CNMP_BINDING_3"/>
    <property type="match status" value="1"/>
</dbReference>
<evidence type="ECO:0000313" key="2">
    <source>
        <dbReference type="EMBL" id="AHH28244.1"/>
    </source>
</evidence>
<dbReference type="InterPro" id="IPR051413">
    <property type="entry name" value="K/Na_HCN_channel"/>
</dbReference>
<dbReference type="GO" id="GO:0035725">
    <property type="term" value="P:sodium ion transmembrane transport"/>
    <property type="evidence" value="ECO:0007669"/>
    <property type="project" value="TreeGrafter"/>
</dbReference>
<dbReference type="PANTHER" id="PTHR45689">
    <property type="entry name" value="I[[H]] CHANNEL, ISOFORM E"/>
    <property type="match status" value="1"/>
</dbReference>
<dbReference type="Gene3D" id="2.60.120.10">
    <property type="entry name" value="Jelly Rolls"/>
    <property type="match status" value="1"/>
</dbReference>
<sequence length="201" mass="24055">MPFIVVKRRDFKRRTMENNQENTQFKFLLLKFLFMFVIFDLECLHDNFSDKTLQRMMYDMEEMVLSEGEIIFLDKQVDDLSLYFIVKGGVDLFYECYRSYDDRGTVVKSLKTQDECFGEFGFFTGMCRQVSAKSTAYTTLYKIRRENFLQIVDENDEDFENFHMIKDKLLQSTKQEMVNIFCDICGRGIPIFQIQFNLIIQ</sequence>
<dbReference type="SUPFAM" id="SSF51206">
    <property type="entry name" value="cAMP-binding domain-like"/>
    <property type="match status" value="1"/>
</dbReference>
<dbReference type="GO" id="GO:0005249">
    <property type="term" value="F:voltage-gated potassium channel activity"/>
    <property type="evidence" value="ECO:0007669"/>
    <property type="project" value="TreeGrafter"/>
</dbReference>
<dbReference type="InterPro" id="IPR014710">
    <property type="entry name" value="RmlC-like_jellyroll"/>
</dbReference>
<dbReference type="Pfam" id="PF00027">
    <property type="entry name" value="cNMP_binding"/>
    <property type="match status" value="1"/>
</dbReference>
<feature type="domain" description="Cyclic nucleotide-binding" evidence="1">
    <location>
        <begin position="44"/>
        <end position="152"/>
    </location>
</feature>